<feature type="signal peptide" evidence="2">
    <location>
        <begin position="1"/>
        <end position="26"/>
    </location>
</feature>
<dbReference type="PROSITE" id="PS51782">
    <property type="entry name" value="LYSM"/>
    <property type="match status" value="1"/>
</dbReference>
<keyword evidence="2" id="KW-0732">Signal</keyword>
<evidence type="ECO:0000256" key="2">
    <source>
        <dbReference type="SAM" id="SignalP"/>
    </source>
</evidence>
<accession>A0A136A601</accession>
<reference evidence="5" key="1">
    <citation type="submission" date="2016-02" db="EMBL/GenBank/DDBJ databases">
        <authorList>
            <person name="Schultz-Johansen M."/>
            <person name="Glaring M.A."/>
            <person name="Bech P.K."/>
            <person name="Stougaard P."/>
        </authorList>
    </citation>
    <scope>NUCLEOTIDE SEQUENCE [LARGE SCALE GENOMIC DNA]</scope>
    <source>
        <strain evidence="5">S66</strain>
    </source>
</reference>
<dbReference type="EMBL" id="LSNE01000002">
    <property type="protein sequence ID" value="KXI30665.1"/>
    <property type="molecule type" value="Genomic_DNA"/>
</dbReference>
<dbReference type="OrthoDB" id="6386241at2"/>
<organism evidence="4 5">
    <name type="scientific">Paraglaciecola hydrolytica</name>
    <dbReference type="NCBI Taxonomy" id="1799789"/>
    <lineage>
        <taxon>Bacteria</taxon>
        <taxon>Pseudomonadati</taxon>
        <taxon>Pseudomonadota</taxon>
        <taxon>Gammaproteobacteria</taxon>
        <taxon>Alteromonadales</taxon>
        <taxon>Alteromonadaceae</taxon>
        <taxon>Paraglaciecola</taxon>
    </lineage>
</organism>
<comment type="caution">
    <text evidence="4">The sequence shown here is derived from an EMBL/GenBank/DDBJ whole genome shotgun (WGS) entry which is preliminary data.</text>
</comment>
<dbReference type="Gene3D" id="3.10.350.10">
    <property type="entry name" value="LysM domain"/>
    <property type="match status" value="1"/>
</dbReference>
<dbReference type="Pfam" id="PF01476">
    <property type="entry name" value="LysM"/>
    <property type="match status" value="1"/>
</dbReference>
<name>A0A136A601_9ALTE</name>
<feature type="coiled-coil region" evidence="1">
    <location>
        <begin position="189"/>
        <end position="216"/>
    </location>
</feature>
<dbReference type="Proteomes" id="UP000070299">
    <property type="component" value="Unassembled WGS sequence"/>
</dbReference>
<dbReference type="STRING" id="1799789.AX660_04325"/>
<dbReference type="AlphaFoldDB" id="A0A136A601"/>
<dbReference type="InterPro" id="IPR036779">
    <property type="entry name" value="LysM_dom_sf"/>
</dbReference>
<feature type="domain" description="LysM" evidence="3">
    <location>
        <begin position="284"/>
        <end position="328"/>
    </location>
</feature>
<evidence type="ECO:0000256" key="1">
    <source>
        <dbReference type="SAM" id="Coils"/>
    </source>
</evidence>
<protein>
    <recommendedName>
        <fullName evidence="3">LysM domain-containing protein</fullName>
    </recommendedName>
</protein>
<evidence type="ECO:0000259" key="3">
    <source>
        <dbReference type="PROSITE" id="PS51782"/>
    </source>
</evidence>
<keyword evidence="1" id="KW-0175">Coiled coil</keyword>
<evidence type="ECO:0000313" key="4">
    <source>
        <dbReference type="EMBL" id="KXI30665.1"/>
    </source>
</evidence>
<sequence>MLRYVLFLSGLSLLAACTTSSSSASADKPKPILSSDTTQLNKIALSHVQAYLMIGNNPKAEERFQTISEPELMPEAMLALAELRAAQGDDLEAQQAFMLAMNDSTLNRQQVTPELLGYLCKQKKWEILQGYASGLVNSALPTLIKNQQLATLGLCFFHAQQWQEANNWLNQLDFTQPVEPAVYLALAQLNVEQQQYKTAQQLIDKYETNKTQIDAQTLWTSFIVYEALQNKHLAEQTAQQLKQLFPASDYTLITKTKMAFQKKDSEAVVTKSLPISSNQSTKPTIHLIKKGETLYQLSKRYVVSVADLLKWNPTLVVDDISLGTAIQVSE</sequence>
<dbReference type="SUPFAM" id="SSF48452">
    <property type="entry name" value="TPR-like"/>
    <property type="match status" value="1"/>
</dbReference>
<dbReference type="InterPro" id="IPR018392">
    <property type="entry name" value="LysM"/>
</dbReference>
<proteinExistence type="predicted"/>
<evidence type="ECO:0000313" key="5">
    <source>
        <dbReference type="Proteomes" id="UP000070299"/>
    </source>
</evidence>
<keyword evidence="5" id="KW-1185">Reference proteome</keyword>
<dbReference type="PROSITE" id="PS51257">
    <property type="entry name" value="PROKAR_LIPOPROTEIN"/>
    <property type="match status" value="1"/>
</dbReference>
<dbReference type="SMART" id="SM00257">
    <property type="entry name" value="LysM"/>
    <property type="match status" value="1"/>
</dbReference>
<dbReference type="CDD" id="cd00118">
    <property type="entry name" value="LysM"/>
    <property type="match status" value="1"/>
</dbReference>
<dbReference type="SUPFAM" id="SSF54106">
    <property type="entry name" value="LysM domain"/>
    <property type="match status" value="1"/>
</dbReference>
<dbReference type="RefSeq" id="WP_082768688.1">
    <property type="nucleotide sequence ID" value="NZ_LSNE01000002.1"/>
</dbReference>
<gene>
    <name evidence="4" type="ORF">AX660_04325</name>
</gene>
<feature type="chain" id="PRO_5007469478" description="LysM domain-containing protein" evidence="2">
    <location>
        <begin position="27"/>
        <end position="330"/>
    </location>
</feature>
<dbReference type="InterPro" id="IPR011990">
    <property type="entry name" value="TPR-like_helical_dom_sf"/>
</dbReference>
<dbReference type="Gene3D" id="1.25.40.10">
    <property type="entry name" value="Tetratricopeptide repeat domain"/>
    <property type="match status" value="1"/>
</dbReference>